<organism evidence="6 7">
    <name type="scientific">Alkaliphilus serpentinus</name>
    <dbReference type="NCBI Taxonomy" id="1482731"/>
    <lineage>
        <taxon>Bacteria</taxon>
        <taxon>Bacillati</taxon>
        <taxon>Bacillota</taxon>
        <taxon>Clostridia</taxon>
        <taxon>Peptostreptococcales</taxon>
        <taxon>Natronincolaceae</taxon>
        <taxon>Alkaliphilus</taxon>
    </lineage>
</organism>
<dbReference type="Gene3D" id="2.60.120.10">
    <property type="entry name" value="Jelly Rolls"/>
    <property type="match status" value="1"/>
</dbReference>
<reference evidence="6 7" key="1">
    <citation type="submission" date="2019-10" db="EMBL/GenBank/DDBJ databases">
        <title>Alkaliphilus serpentinus sp. nov. and Alkaliphilus pronyensis sp. nov., two novel anaerobic alkaliphilic species isolated from the serpentinized-hosted hydrothermal field of the Prony Bay (New Caledonia).</title>
        <authorList>
            <person name="Postec A."/>
        </authorList>
    </citation>
    <scope>NUCLEOTIDE SEQUENCE [LARGE SCALE GENOMIC DNA]</scope>
    <source>
        <strain evidence="6 7">LacT</strain>
    </source>
</reference>
<dbReference type="InterPro" id="IPR050397">
    <property type="entry name" value="Env_Response_Regulators"/>
</dbReference>
<keyword evidence="7" id="KW-1185">Reference proteome</keyword>
<dbReference type="InterPro" id="IPR000595">
    <property type="entry name" value="cNMP-bd_dom"/>
</dbReference>
<evidence type="ECO:0000259" key="5">
    <source>
        <dbReference type="PROSITE" id="PS51063"/>
    </source>
</evidence>
<accession>A0A833MAH3</accession>
<dbReference type="SUPFAM" id="SSF46785">
    <property type="entry name" value="Winged helix' DNA-binding domain"/>
    <property type="match status" value="1"/>
</dbReference>
<dbReference type="Pfam" id="PF00027">
    <property type="entry name" value="cNMP_binding"/>
    <property type="match status" value="1"/>
</dbReference>
<evidence type="ECO:0000313" key="6">
    <source>
        <dbReference type="EMBL" id="KAB3532198.1"/>
    </source>
</evidence>
<comment type="caution">
    <text evidence="6">The sequence shown here is derived from an EMBL/GenBank/DDBJ whole genome shotgun (WGS) entry which is preliminary data.</text>
</comment>
<dbReference type="GO" id="GO:0003700">
    <property type="term" value="F:DNA-binding transcription factor activity"/>
    <property type="evidence" value="ECO:0007669"/>
    <property type="project" value="TreeGrafter"/>
</dbReference>
<dbReference type="Pfam" id="PF13545">
    <property type="entry name" value="HTH_Crp_2"/>
    <property type="match status" value="1"/>
</dbReference>
<dbReference type="SMART" id="SM00419">
    <property type="entry name" value="HTH_CRP"/>
    <property type="match status" value="1"/>
</dbReference>
<keyword evidence="1" id="KW-0805">Transcription regulation</keyword>
<feature type="domain" description="Cyclic nucleotide-binding" evidence="4">
    <location>
        <begin position="14"/>
        <end position="112"/>
    </location>
</feature>
<dbReference type="PROSITE" id="PS50042">
    <property type="entry name" value="CNMP_BINDING_3"/>
    <property type="match status" value="1"/>
</dbReference>
<dbReference type="RefSeq" id="WP_151864835.1">
    <property type="nucleotide sequence ID" value="NZ_WBZB01000010.1"/>
</dbReference>
<dbReference type="PROSITE" id="PS51063">
    <property type="entry name" value="HTH_CRP_2"/>
    <property type="match status" value="1"/>
</dbReference>
<evidence type="ECO:0000256" key="2">
    <source>
        <dbReference type="ARBA" id="ARBA00023125"/>
    </source>
</evidence>
<evidence type="ECO:0000256" key="1">
    <source>
        <dbReference type="ARBA" id="ARBA00023015"/>
    </source>
</evidence>
<dbReference type="GO" id="GO:0005829">
    <property type="term" value="C:cytosol"/>
    <property type="evidence" value="ECO:0007669"/>
    <property type="project" value="TreeGrafter"/>
</dbReference>
<keyword evidence="2" id="KW-0238">DNA-binding</keyword>
<dbReference type="InterPro" id="IPR036390">
    <property type="entry name" value="WH_DNA-bd_sf"/>
</dbReference>
<keyword evidence="3" id="KW-0804">Transcription</keyword>
<feature type="domain" description="HTH crp-type" evidence="5">
    <location>
        <begin position="150"/>
        <end position="218"/>
    </location>
</feature>
<dbReference type="InterPro" id="IPR012318">
    <property type="entry name" value="HTH_CRP"/>
</dbReference>
<dbReference type="PANTHER" id="PTHR24567:SF58">
    <property type="entry name" value="CYCLIC AMP-BINDING REGULATORY PROTEIN"/>
    <property type="match status" value="1"/>
</dbReference>
<dbReference type="InterPro" id="IPR014710">
    <property type="entry name" value="RmlC-like_jellyroll"/>
</dbReference>
<evidence type="ECO:0000313" key="7">
    <source>
        <dbReference type="Proteomes" id="UP000465601"/>
    </source>
</evidence>
<gene>
    <name evidence="6" type="ORF">F8153_02795</name>
</gene>
<evidence type="ECO:0000256" key="3">
    <source>
        <dbReference type="ARBA" id="ARBA00023163"/>
    </source>
</evidence>
<proteinExistence type="predicted"/>
<dbReference type="GO" id="GO:0003677">
    <property type="term" value="F:DNA binding"/>
    <property type="evidence" value="ECO:0007669"/>
    <property type="project" value="UniProtKB-KW"/>
</dbReference>
<dbReference type="OrthoDB" id="3176638at2"/>
<dbReference type="AlphaFoldDB" id="A0A833MAH3"/>
<name>A0A833MAH3_9FIRM</name>
<sequence length="221" mass="25410">MDNSIVSLIMATDLFKDFSPMEITKLLKSKTSFSKYKKNTMIYFEGEKCISLDILLKGEIIIQRIDEKGNVLTIVDFHSGDIIGGNLLFSNHPYYPMSIIAKTDVEILHLQKILILELCQESKIFLTKYLSSISDKTTMLTNKIKEVSLKSIRNSIIDYLKYQHNIQNSYKINLGISKKELAERLGIQRTSLSRELNKMRKDGLVEFDAHSITIINNRIIK</sequence>
<evidence type="ECO:0000259" key="4">
    <source>
        <dbReference type="PROSITE" id="PS50042"/>
    </source>
</evidence>
<dbReference type="Proteomes" id="UP000465601">
    <property type="component" value="Unassembled WGS sequence"/>
</dbReference>
<dbReference type="InterPro" id="IPR018490">
    <property type="entry name" value="cNMP-bd_dom_sf"/>
</dbReference>
<dbReference type="CDD" id="cd00038">
    <property type="entry name" value="CAP_ED"/>
    <property type="match status" value="1"/>
</dbReference>
<dbReference type="EMBL" id="WBZB01000010">
    <property type="protein sequence ID" value="KAB3532198.1"/>
    <property type="molecule type" value="Genomic_DNA"/>
</dbReference>
<dbReference type="SUPFAM" id="SSF51206">
    <property type="entry name" value="cAMP-binding domain-like"/>
    <property type="match status" value="1"/>
</dbReference>
<protein>
    <submittedName>
        <fullName evidence="6">Crp/Fnr family transcriptional regulator</fullName>
    </submittedName>
</protein>
<dbReference type="PANTHER" id="PTHR24567">
    <property type="entry name" value="CRP FAMILY TRANSCRIPTIONAL REGULATORY PROTEIN"/>
    <property type="match status" value="1"/>
</dbReference>